<evidence type="ECO:0000259" key="9">
    <source>
        <dbReference type="SMART" id="SM00848"/>
    </source>
</evidence>
<reference evidence="10" key="1">
    <citation type="submission" date="2022-03" db="EMBL/GenBank/DDBJ databases">
        <authorList>
            <person name="Sayadi A."/>
        </authorList>
    </citation>
    <scope>NUCLEOTIDE SEQUENCE</scope>
</reference>
<evidence type="ECO:0000256" key="6">
    <source>
        <dbReference type="ARBA" id="ARBA00023157"/>
    </source>
</evidence>
<dbReference type="Pfam" id="PF00112">
    <property type="entry name" value="Peptidase_C1"/>
    <property type="match status" value="1"/>
</dbReference>
<dbReference type="SUPFAM" id="SSF54001">
    <property type="entry name" value="Cysteine proteinases"/>
    <property type="match status" value="1"/>
</dbReference>
<dbReference type="InterPro" id="IPR039417">
    <property type="entry name" value="Peptidase_C1A_papain-like"/>
</dbReference>
<evidence type="ECO:0000256" key="2">
    <source>
        <dbReference type="ARBA" id="ARBA00022670"/>
    </source>
</evidence>
<evidence type="ECO:0000313" key="11">
    <source>
        <dbReference type="Proteomes" id="UP001152888"/>
    </source>
</evidence>
<dbReference type="SMART" id="SM00848">
    <property type="entry name" value="Inhibitor_I29"/>
    <property type="match status" value="1"/>
</dbReference>
<dbReference type="PROSITE" id="PS00640">
    <property type="entry name" value="THIOL_PROTEASE_ASN"/>
    <property type="match status" value="1"/>
</dbReference>
<dbReference type="PROSITE" id="PS00139">
    <property type="entry name" value="THIOL_PROTEASE_CYS"/>
    <property type="match status" value="1"/>
</dbReference>
<dbReference type="Gene3D" id="3.90.70.10">
    <property type="entry name" value="Cysteine proteinases"/>
    <property type="match status" value="1"/>
</dbReference>
<keyword evidence="11" id="KW-1185">Reference proteome</keyword>
<evidence type="ECO:0000256" key="7">
    <source>
        <dbReference type="SAM" id="SignalP"/>
    </source>
</evidence>
<sequence length="325" mass="36555">MKLLIVIFTVIIPTIYCLSDQEEWQQFKTQHGKTYRSLLEEKRRFDIFKSNIRMIDEHNQRFNNGEETFEMRMNQFGDISQEEFRQMMSLQENQIPDRGDNFALFEDNEELPKEVDWRAKGAVTTVKDQSLCGACWAFSAVGAIEGVIFLKNGILESLSVQNLIDCAGAAYDNEGCDGGLRTNAFNYVINRGVLTDKEYPYTSYTGKEGKCKKQGGVKISGYKDIPEGDEQALAKAIALIGPVSVGVDASHMQFYSTGVITKKSGCKNELGDLHHGVLVVAYSEEYWVIKNSWGSSWGEEGYFRLKRNDGNTCGVATRASYPTLD</sequence>
<keyword evidence="3" id="KW-0378">Hydrolase</keyword>
<feature type="domain" description="Cathepsin propeptide inhibitor" evidence="9">
    <location>
        <begin position="24"/>
        <end position="84"/>
    </location>
</feature>
<dbReference type="EMBL" id="CAKOFQ010006687">
    <property type="protein sequence ID" value="CAH1960192.1"/>
    <property type="molecule type" value="Genomic_DNA"/>
</dbReference>
<evidence type="ECO:0000256" key="3">
    <source>
        <dbReference type="ARBA" id="ARBA00022801"/>
    </source>
</evidence>
<proteinExistence type="inferred from homology"/>
<protein>
    <submittedName>
        <fullName evidence="10">Uncharacterized protein</fullName>
    </submittedName>
</protein>
<feature type="signal peptide" evidence="7">
    <location>
        <begin position="1"/>
        <end position="17"/>
    </location>
</feature>
<dbReference type="InterPro" id="IPR000169">
    <property type="entry name" value="Pept_cys_AS"/>
</dbReference>
<keyword evidence="5" id="KW-0865">Zymogen</keyword>
<organism evidence="10 11">
    <name type="scientific">Acanthoscelides obtectus</name>
    <name type="common">Bean weevil</name>
    <name type="synonym">Bruchus obtectus</name>
    <dbReference type="NCBI Taxonomy" id="200917"/>
    <lineage>
        <taxon>Eukaryota</taxon>
        <taxon>Metazoa</taxon>
        <taxon>Ecdysozoa</taxon>
        <taxon>Arthropoda</taxon>
        <taxon>Hexapoda</taxon>
        <taxon>Insecta</taxon>
        <taxon>Pterygota</taxon>
        <taxon>Neoptera</taxon>
        <taxon>Endopterygota</taxon>
        <taxon>Coleoptera</taxon>
        <taxon>Polyphaga</taxon>
        <taxon>Cucujiformia</taxon>
        <taxon>Chrysomeloidea</taxon>
        <taxon>Chrysomelidae</taxon>
        <taxon>Bruchinae</taxon>
        <taxon>Bruchini</taxon>
        <taxon>Acanthoscelides</taxon>
    </lineage>
</organism>
<accession>A0A9P0JZ44</accession>
<dbReference type="OrthoDB" id="10253408at2759"/>
<dbReference type="Proteomes" id="UP001152888">
    <property type="component" value="Unassembled WGS sequence"/>
</dbReference>
<feature type="domain" description="Peptidase C1A papain C-terminal" evidence="8">
    <location>
        <begin position="111"/>
        <end position="323"/>
    </location>
</feature>
<evidence type="ECO:0000313" key="10">
    <source>
        <dbReference type="EMBL" id="CAH1960192.1"/>
    </source>
</evidence>
<dbReference type="InterPro" id="IPR013128">
    <property type="entry name" value="Peptidase_C1A"/>
</dbReference>
<keyword evidence="7" id="KW-0732">Signal</keyword>
<dbReference type="Pfam" id="PF08246">
    <property type="entry name" value="Inhibitor_I29"/>
    <property type="match status" value="1"/>
</dbReference>
<dbReference type="GO" id="GO:0006508">
    <property type="term" value="P:proteolysis"/>
    <property type="evidence" value="ECO:0007669"/>
    <property type="project" value="UniProtKB-KW"/>
</dbReference>
<evidence type="ECO:0000256" key="1">
    <source>
        <dbReference type="ARBA" id="ARBA00008455"/>
    </source>
</evidence>
<dbReference type="GO" id="GO:0008234">
    <property type="term" value="F:cysteine-type peptidase activity"/>
    <property type="evidence" value="ECO:0007669"/>
    <property type="project" value="UniProtKB-KW"/>
</dbReference>
<comment type="similarity">
    <text evidence="1">Belongs to the peptidase C1 family.</text>
</comment>
<dbReference type="FunFam" id="3.90.70.10:FF:000006">
    <property type="entry name" value="Cathepsin S"/>
    <property type="match status" value="1"/>
</dbReference>
<keyword evidence="2" id="KW-0645">Protease</keyword>
<evidence type="ECO:0000256" key="4">
    <source>
        <dbReference type="ARBA" id="ARBA00022807"/>
    </source>
</evidence>
<keyword evidence="6" id="KW-1015">Disulfide bond</keyword>
<dbReference type="CDD" id="cd02248">
    <property type="entry name" value="Peptidase_C1A"/>
    <property type="match status" value="1"/>
</dbReference>
<evidence type="ECO:0000259" key="8">
    <source>
        <dbReference type="SMART" id="SM00645"/>
    </source>
</evidence>
<comment type="caution">
    <text evidence="10">The sequence shown here is derived from an EMBL/GenBank/DDBJ whole genome shotgun (WGS) entry which is preliminary data.</text>
</comment>
<dbReference type="InterPro" id="IPR000668">
    <property type="entry name" value="Peptidase_C1A_C"/>
</dbReference>
<dbReference type="AlphaFoldDB" id="A0A9P0JZ44"/>
<dbReference type="PRINTS" id="PR00705">
    <property type="entry name" value="PAPAIN"/>
</dbReference>
<dbReference type="InterPro" id="IPR025661">
    <property type="entry name" value="Pept_asp_AS"/>
</dbReference>
<feature type="chain" id="PRO_5040516392" evidence="7">
    <location>
        <begin position="18"/>
        <end position="325"/>
    </location>
</feature>
<dbReference type="PANTHER" id="PTHR12411">
    <property type="entry name" value="CYSTEINE PROTEASE FAMILY C1-RELATED"/>
    <property type="match status" value="1"/>
</dbReference>
<dbReference type="SMART" id="SM00645">
    <property type="entry name" value="Pept_C1"/>
    <property type="match status" value="1"/>
</dbReference>
<name>A0A9P0JZ44_ACAOB</name>
<dbReference type="InterPro" id="IPR013201">
    <property type="entry name" value="Prot_inhib_I29"/>
</dbReference>
<evidence type="ECO:0000256" key="5">
    <source>
        <dbReference type="ARBA" id="ARBA00023145"/>
    </source>
</evidence>
<dbReference type="InterPro" id="IPR038765">
    <property type="entry name" value="Papain-like_cys_pep_sf"/>
</dbReference>
<gene>
    <name evidence="10" type="ORF">ACAOBT_LOCUS3592</name>
</gene>
<keyword evidence="4" id="KW-0788">Thiol protease</keyword>